<evidence type="ECO:0000313" key="7">
    <source>
        <dbReference type="EMBL" id="KKM17295.1"/>
    </source>
</evidence>
<dbReference type="InterPro" id="IPR000352">
    <property type="entry name" value="Pep_chain_release_fac_I"/>
</dbReference>
<accession>A0A0F9KPL0</accession>
<evidence type="ECO:0000256" key="2">
    <source>
        <dbReference type="ARBA" id="ARBA00010835"/>
    </source>
</evidence>
<dbReference type="InterPro" id="IPR005139">
    <property type="entry name" value="PCRF"/>
</dbReference>
<dbReference type="GO" id="GO:0005829">
    <property type="term" value="C:cytosol"/>
    <property type="evidence" value="ECO:0007669"/>
    <property type="project" value="UniProtKB-ARBA"/>
</dbReference>
<feature type="domain" description="Peptide chain release factor" evidence="6">
    <location>
        <begin position="63"/>
        <end position="178"/>
    </location>
</feature>
<reference evidence="7" key="1">
    <citation type="journal article" date="2015" name="Nature">
        <title>Complex archaea that bridge the gap between prokaryotes and eukaryotes.</title>
        <authorList>
            <person name="Spang A."/>
            <person name="Saw J.H."/>
            <person name="Jorgensen S.L."/>
            <person name="Zaremba-Niedzwiedzka K."/>
            <person name="Martijn J."/>
            <person name="Lind A.E."/>
            <person name="van Eijk R."/>
            <person name="Schleper C."/>
            <person name="Guy L."/>
            <person name="Ettema T.J."/>
        </authorList>
    </citation>
    <scope>NUCLEOTIDE SEQUENCE</scope>
</reference>
<organism evidence="7">
    <name type="scientific">marine sediment metagenome</name>
    <dbReference type="NCBI Taxonomy" id="412755"/>
    <lineage>
        <taxon>unclassified sequences</taxon>
        <taxon>metagenomes</taxon>
        <taxon>ecological metagenomes</taxon>
    </lineage>
</organism>
<dbReference type="EMBL" id="LAZR01014487">
    <property type="protein sequence ID" value="KKM17295.1"/>
    <property type="molecule type" value="Genomic_DNA"/>
</dbReference>
<evidence type="ECO:0000256" key="3">
    <source>
        <dbReference type="ARBA" id="ARBA00022481"/>
    </source>
</evidence>
<keyword evidence="4" id="KW-0963">Cytoplasm</keyword>
<sequence length="360" mass="41222">MFQELEEIKEKYRQLTLSLSDPALVSDPQKVKKVAKERADLEPLVKKYKKYEKIKNDIKESEEILADPQSDSDLKKLAEDELKELGQEEKKIEEELRVLLLPKDPNDEKNVFLEIRAGAGGDEASLFAQDLFRMYSRFAEKKGWKSEVMSTSFSPIGGLKEVIVNIRGERVYSRLKYESGVHRVQRVPQTESSGRIHTSTITVAVLPEANEVDIKLDPKDLRIEAYGSSGPGGQSVNRNYTAIRVTHKPSGLVVTCQDEKSQHRNKEKVLRILRSRLMDIAQRKQQAKIAKDRKSQIGTGERSEKIRTYNFPQSRITDHRMNLTLHKLEDVLDGSLDEFINSITLHYQTQVMEKRINTSA</sequence>
<dbReference type="FunFam" id="3.30.70.1660:FF:000004">
    <property type="entry name" value="Peptide chain release factor 1"/>
    <property type="match status" value="1"/>
</dbReference>
<dbReference type="NCBIfam" id="NF001859">
    <property type="entry name" value="PRK00591.1"/>
    <property type="match status" value="1"/>
</dbReference>
<dbReference type="GO" id="GO:0016149">
    <property type="term" value="F:translation release factor activity, codon specific"/>
    <property type="evidence" value="ECO:0007669"/>
    <property type="project" value="InterPro"/>
</dbReference>
<dbReference type="FunFam" id="3.30.70.1660:FF:000002">
    <property type="entry name" value="Peptide chain release factor 1"/>
    <property type="match status" value="1"/>
</dbReference>
<gene>
    <name evidence="7" type="ORF">LCGC14_1677220</name>
</gene>
<dbReference type="Gene3D" id="3.30.160.20">
    <property type="match status" value="1"/>
</dbReference>
<dbReference type="InterPro" id="IPR045853">
    <property type="entry name" value="Pep_chain_release_fac_I_sf"/>
</dbReference>
<comment type="subcellular location">
    <subcellularLocation>
        <location evidence="1">Cytoplasm</location>
    </subcellularLocation>
</comment>
<evidence type="ECO:0000256" key="1">
    <source>
        <dbReference type="ARBA" id="ARBA00004496"/>
    </source>
</evidence>
<keyword evidence="5" id="KW-0648">Protein biosynthesis</keyword>
<dbReference type="AlphaFoldDB" id="A0A0F9KPL0"/>
<dbReference type="SMART" id="SM00937">
    <property type="entry name" value="PCRF"/>
    <property type="match status" value="1"/>
</dbReference>
<dbReference type="PANTHER" id="PTHR43804">
    <property type="entry name" value="LD18447P"/>
    <property type="match status" value="1"/>
</dbReference>
<dbReference type="Pfam" id="PF03462">
    <property type="entry name" value="PCRF"/>
    <property type="match status" value="1"/>
</dbReference>
<dbReference type="SUPFAM" id="SSF75620">
    <property type="entry name" value="Release factor"/>
    <property type="match status" value="1"/>
</dbReference>
<dbReference type="InterPro" id="IPR050057">
    <property type="entry name" value="Prokaryotic/Mito_RF"/>
</dbReference>
<comment type="similarity">
    <text evidence="2">Belongs to the prokaryotic/mitochondrial release factor family.</text>
</comment>
<keyword evidence="3" id="KW-0488">Methylation</keyword>
<evidence type="ECO:0000256" key="4">
    <source>
        <dbReference type="ARBA" id="ARBA00022490"/>
    </source>
</evidence>
<evidence type="ECO:0000256" key="5">
    <source>
        <dbReference type="ARBA" id="ARBA00022917"/>
    </source>
</evidence>
<protein>
    <recommendedName>
        <fullName evidence="6">Peptide chain release factor domain-containing protein</fullName>
    </recommendedName>
</protein>
<dbReference type="Gene3D" id="3.30.70.1660">
    <property type="match status" value="1"/>
</dbReference>
<dbReference type="Pfam" id="PF00472">
    <property type="entry name" value="RF-1"/>
    <property type="match status" value="1"/>
</dbReference>
<name>A0A0F9KPL0_9ZZZZ</name>
<dbReference type="InterPro" id="IPR004373">
    <property type="entry name" value="RF-1"/>
</dbReference>
<dbReference type="FunFam" id="3.30.160.20:FF:000004">
    <property type="entry name" value="Peptide chain release factor 1"/>
    <property type="match status" value="1"/>
</dbReference>
<dbReference type="PANTHER" id="PTHR43804:SF7">
    <property type="entry name" value="LD18447P"/>
    <property type="match status" value="1"/>
</dbReference>
<dbReference type="NCBIfam" id="TIGR00019">
    <property type="entry name" value="prfA"/>
    <property type="match status" value="1"/>
</dbReference>
<comment type="caution">
    <text evidence="7">The sequence shown here is derived from an EMBL/GenBank/DDBJ whole genome shotgun (WGS) entry which is preliminary data.</text>
</comment>
<proteinExistence type="inferred from homology"/>
<dbReference type="Gene3D" id="6.10.140.1950">
    <property type="match status" value="1"/>
</dbReference>
<evidence type="ECO:0000259" key="6">
    <source>
        <dbReference type="SMART" id="SM00937"/>
    </source>
</evidence>
<dbReference type="HAMAP" id="MF_00093">
    <property type="entry name" value="Rel_fac_1"/>
    <property type="match status" value="1"/>
</dbReference>